<dbReference type="Pfam" id="PF00030">
    <property type="entry name" value="Crystall"/>
    <property type="match status" value="2"/>
</dbReference>
<proteinExistence type="inferred from homology"/>
<organism evidence="6 7">
    <name type="scientific">Callorhinchus milii</name>
    <name type="common">Ghost shark</name>
    <dbReference type="NCBI Taxonomy" id="7868"/>
    <lineage>
        <taxon>Eukaryota</taxon>
        <taxon>Metazoa</taxon>
        <taxon>Chordata</taxon>
        <taxon>Craniata</taxon>
        <taxon>Vertebrata</taxon>
        <taxon>Chondrichthyes</taxon>
        <taxon>Holocephali</taxon>
        <taxon>Chimaeriformes</taxon>
        <taxon>Callorhinchidae</taxon>
        <taxon>Callorhinchus</taxon>
    </lineage>
</organism>
<reference evidence="6" key="5">
    <citation type="submission" date="2025-09" db="UniProtKB">
        <authorList>
            <consortium name="Ensembl"/>
        </authorList>
    </citation>
    <scope>IDENTIFICATION</scope>
</reference>
<reference evidence="7" key="1">
    <citation type="journal article" date="2006" name="Science">
        <title>Ancient noncoding elements conserved in the human genome.</title>
        <authorList>
            <person name="Venkatesh B."/>
            <person name="Kirkness E.F."/>
            <person name="Loh Y.H."/>
            <person name="Halpern A.L."/>
            <person name="Lee A.P."/>
            <person name="Johnson J."/>
            <person name="Dandona N."/>
            <person name="Viswanathan L.D."/>
            <person name="Tay A."/>
            <person name="Venter J.C."/>
            <person name="Strausberg R.L."/>
            <person name="Brenner S."/>
        </authorList>
    </citation>
    <scope>NUCLEOTIDE SEQUENCE [LARGE SCALE GENOMIC DNA]</scope>
</reference>
<dbReference type="PANTHER" id="PTHR11818:SF6">
    <property type="entry name" value="GAMMA-CRYSTALLIN S"/>
    <property type="match status" value="1"/>
</dbReference>
<evidence type="ECO:0000256" key="1">
    <source>
        <dbReference type="ARBA" id="ARBA00003689"/>
    </source>
</evidence>
<evidence type="ECO:0000313" key="6">
    <source>
        <dbReference type="Ensembl" id="ENSCMIP00000030825.1"/>
    </source>
</evidence>
<dbReference type="InParanoid" id="A0A4W3JEX7"/>
<reference evidence="7" key="2">
    <citation type="journal article" date="2007" name="PLoS Biol.">
        <title>Survey sequencing and comparative analysis of the elephant shark (Callorhinchus milii) genome.</title>
        <authorList>
            <person name="Venkatesh B."/>
            <person name="Kirkness E.F."/>
            <person name="Loh Y.H."/>
            <person name="Halpern A.L."/>
            <person name="Lee A.P."/>
            <person name="Johnson J."/>
            <person name="Dandona N."/>
            <person name="Viswanathan L.D."/>
            <person name="Tay A."/>
            <person name="Venter J.C."/>
            <person name="Strausberg R.L."/>
            <person name="Brenner S."/>
        </authorList>
    </citation>
    <scope>NUCLEOTIDE SEQUENCE [LARGE SCALE GENOMIC DNA]</scope>
</reference>
<dbReference type="InterPro" id="IPR001064">
    <property type="entry name" value="Beta/gamma_crystallin"/>
</dbReference>
<dbReference type="GO" id="GO:0007601">
    <property type="term" value="P:visual perception"/>
    <property type="evidence" value="ECO:0007669"/>
    <property type="project" value="TreeGrafter"/>
</dbReference>
<dbReference type="STRING" id="7868.ENSCMIP00000030825"/>
<dbReference type="PRINTS" id="PR01367">
    <property type="entry name" value="BGCRYSTALLIN"/>
</dbReference>
<evidence type="ECO:0000259" key="5">
    <source>
        <dbReference type="PROSITE" id="PS50915"/>
    </source>
</evidence>
<protein>
    <submittedName>
        <fullName evidence="6">Beta-crystallin S-like</fullName>
    </submittedName>
</protein>
<evidence type="ECO:0000256" key="2">
    <source>
        <dbReference type="ARBA" id="ARBA00009646"/>
    </source>
</evidence>
<dbReference type="Gene3D" id="2.60.20.10">
    <property type="entry name" value="Crystallins"/>
    <property type="match status" value="2"/>
</dbReference>
<dbReference type="PANTHER" id="PTHR11818">
    <property type="entry name" value="BETA/GAMMA CRYSTALLIN"/>
    <property type="match status" value="1"/>
</dbReference>
<dbReference type="FunCoup" id="A0A4W3JEX7">
    <property type="interactions" value="22"/>
</dbReference>
<dbReference type="GO" id="GO:0005212">
    <property type="term" value="F:structural constituent of eye lens"/>
    <property type="evidence" value="ECO:0007669"/>
    <property type="project" value="UniProtKB-KW"/>
</dbReference>
<accession>A0A4W3JEX7</accession>
<feature type="domain" description="Beta/gamma crystallin 'Greek key'" evidence="5">
    <location>
        <begin position="45"/>
        <end position="87"/>
    </location>
</feature>
<dbReference type="SUPFAM" id="SSF49695">
    <property type="entry name" value="gamma-Crystallin-like"/>
    <property type="match status" value="1"/>
</dbReference>
<dbReference type="InterPro" id="IPR050252">
    <property type="entry name" value="Beta/Gamma-Crystallin"/>
</dbReference>
<gene>
    <name evidence="6" type="primary">LOC103182950</name>
</gene>
<dbReference type="GO" id="GO:0002088">
    <property type="term" value="P:lens development in camera-type eye"/>
    <property type="evidence" value="ECO:0007669"/>
    <property type="project" value="TreeGrafter"/>
</dbReference>
<name>A0A4W3JEX7_CALMI</name>
<keyword evidence="7" id="KW-1185">Reference proteome</keyword>
<sequence>MSKDGGRSEIKSERNFLGRRYECDSNCPDFHTSLARCNSSKVESGAWALYEKPNFAGYVYILTKGEYADYRRWMGFNDHVASCRLINQVSSSIYKIQIVNKGEYESQTIEFTEDCPSVFEQFHIQHIDSCNVLDGAWVFYEQANYRGRQYLLEKGEYKKAADWGATSSTVESFRRIIE</sequence>
<dbReference type="Proteomes" id="UP000314986">
    <property type="component" value="Unassembled WGS sequence"/>
</dbReference>
<reference evidence="6" key="4">
    <citation type="submission" date="2025-08" db="UniProtKB">
        <authorList>
            <consortium name="Ensembl"/>
        </authorList>
    </citation>
    <scope>IDENTIFICATION</scope>
</reference>
<dbReference type="Ensembl" id="ENSCMIT00000031296.1">
    <property type="protein sequence ID" value="ENSCMIP00000030825.1"/>
    <property type="gene ID" value="ENSCMIG00000013253.1"/>
</dbReference>
<keyword evidence="4" id="KW-0677">Repeat</keyword>
<dbReference type="AlphaFoldDB" id="A0A4W3JEX7"/>
<evidence type="ECO:0000256" key="3">
    <source>
        <dbReference type="ARBA" id="ARBA00022613"/>
    </source>
</evidence>
<dbReference type="OMA" id="MEQFHIR"/>
<dbReference type="GeneTree" id="ENSGT00940000160342"/>
<evidence type="ECO:0000256" key="4">
    <source>
        <dbReference type="ARBA" id="ARBA00022737"/>
    </source>
</evidence>
<dbReference type="SMART" id="SM00247">
    <property type="entry name" value="XTALbg"/>
    <property type="match status" value="2"/>
</dbReference>
<reference evidence="7" key="3">
    <citation type="journal article" date="2014" name="Nature">
        <title>Elephant shark genome provides unique insights into gnathostome evolution.</title>
        <authorList>
            <consortium name="International Elephant Shark Genome Sequencing Consortium"/>
            <person name="Venkatesh B."/>
            <person name="Lee A.P."/>
            <person name="Ravi V."/>
            <person name="Maurya A.K."/>
            <person name="Lian M.M."/>
            <person name="Swann J.B."/>
            <person name="Ohta Y."/>
            <person name="Flajnik M.F."/>
            <person name="Sutoh Y."/>
            <person name="Kasahara M."/>
            <person name="Hoon S."/>
            <person name="Gangu V."/>
            <person name="Roy S.W."/>
            <person name="Irimia M."/>
            <person name="Korzh V."/>
            <person name="Kondrychyn I."/>
            <person name="Lim Z.W."/>
            <person name="Tay B.H."/>
            <person name="Tohari S."/>
            <person name="Kong K.W."/>
            <person name="Ho S."/>
            <person name="Lorente-Galdos B."/>
            <person name="Quilez J."/>
            <person name="Marques-Bonet T."/>
            <person name="Raney B.J."/>
            <person name="Ingham P.W."/>
            <person name="Tay A."/>
            <person name="Hillier L.W."/>
            <person name="Minx P."/>
            <person name="Boehm T."/>
            <person name="Wilson R.K."/>
            <person name="Brenner S."/>
            <person name="Warren W.C."/>
        </authorList>
    </citation>
    <scope>NUCLEOTIDE SEQUENCE [LARGE SCALE GENOMIC DNA]</scope>
</reference>
<comment type="similarity">
    <text evidence="2">Belongs to the beta/gamma-crystallin family.</text>
</comment>
<dbReference type="FunFam" id="2.60.20.10:FF:000003">
    <property type="entry name" value="Crystallin gamma S"/>
    <property type="match status" value="1"/>
</dbReference>
<evidence type="ECO:0000313" key="7">
    <source>
        <dbReference type="Proteomes" id="UP000314986"/>
    </source>
</evidence>
<dbReference type="InterPro" id="IPR011024">
    <property type="entry name" value="G_crystallin-like"/>
</dbReference>
<feature type="domain" description="Beta/gamma crystallin 'Greek key'" evidence="5">
    <location>
        <begin position="135"/>
        <end position="177"/>
    </location>
</feature>
<dbReference type="FunFam" id="2.60.20.10:FF:000001">
    <property type="entry name" value="Crystallin gamma S"/>
    <property type="match status" value="1"/>
</dbReference>
<comment type="function">
    <text evidence="1">Crystallins are the dominant structural components of the vertebrate eye lens.</text>
</comment>
<dbReference type="PROSITE" id="PS50915">
    <property type="entry name" value="CRYSTALLIN_BETA_GAMMA"/>
    <property type="match status" value="2"/>
</dbReference>
<keyword evidence="3" id="KW-0273">Eye lens protein</keyword>